<organism evidence="1 2">
    <name type="scientific">Ascaris lumbricoides</name>
    <name type="common">Giant roundworm</name>
    <dbReference type="NCBI Taxonomy" id="6252"/>
    <lineage>
        <taxon>Eukaryota</taxon>
        <taxon>Metazoa</taxon>
        <taxon>Ecdysozoa</taxon>
        <taxon>Nematoda</taxon>
        <taxon>Chromadorea</taxon>
        <taxon>Rhabditida</taxon>
        <taxon>Spirurina</taxon>
        <taxon>Ascaridomorpha</taxon>
        <taxon>Ascaridoidea</taxon>
        <taxon>Ascarididae</taxon>
        <taxon>Ascaris</taxon>
    </lineage>
</organism>
<evidence type="ECO:0000313" key="2">
    <source>
        <dbReference type="WBParaSite" id="ALUE_0000528501-mRNA-1"/>
    </source>
</evidence>
<dbReference type="WBParaSite" id="ALUE_0000528501-mRNA-1">
    <property type="protein sequence ID" value="ALUE_0000528501-mRNA-1"/>
    <property type="gene ID" value="ALUE_0000528501"/>
</dbReference>
<dbReference type="PANTHER" id="PTHR47331:SF6">
    <property type="entry name" value="DOUBLECORTIN DOMAIN-CONTAINING PROTEIN"/>
    <property type="match status" value="1"/>
</dbReference>
<proteinExistence type="predicted"/>
<protein>
    <submittedName>
        <fullName evidence="2">RNase H domain-containing protein</fullName>
    </submittedName>
</protein>
<keyword evidence="1" id="KW-1185">Reference proteome</keyword>
<sequence length="251" mass="29808">MLQAEDSETAIRLFREGKAIFADARMNLRSLLSNNEEKKYKWDDSLKAEEKLLWERLQKSWNKTINVIPRQIFFPSTKEKRLHVFVHASTQAYAAAIYNREIVNGLNRERSGTEEFSHEKNTSVPVQGASVPRLELLAAFIGVRLLEFVKKQLSMEEVKSHYWSDSKCVFHWINSDKEVNTTFIENRLKQMRSTGKWWSYKQLSVEEVESHYWSYSKCVFHWIHSDKEVNTTFIENRLKQMRSTGKWWSYV</sequence>
<name>A0A0M3HS75_ASCLU</name>
<dbReference type="AlphaFoldDB" id="A0A0M3HS75"/>
<dbReference type="PANTHER" id="PTHR47331">
    <property type="entry name" value="PHD-TYPE DOMAIN-CONTAINING PROTEIN"/>
    <property type="match status" value="1"/>
</dbReference>
<dbReference type="Gene3D" id="6.10.250.870">
    <property type="match status" value="1"/>
</dbReference>
<dbReference type="InterPro" id="IPR008042">
    <property type="entry name" value="Retrotrans_Pao"/>
</dbReference>
<evidence type="ECO:0000313" key="1">
    <source>
        <dbReference type="Proteomes" id="UP000036681"/>
    </source>
</evidence>
<dbReference type="Proteomes" id="UP000036681">
    <property type="component" value="Unplaced"/>
</dbReference>
<accession>A0A0M3HS75</accession>
<reference evidence="2" key="1">
    <citation type="submission" date="2017-02" db="UniProtKB">
        <authorList>
            <consortium name="WormBaseParasite"/>
        </authorList>
    </citation>
    <scope>IDENTIFICATION</scope>
</reference>
<dbReference type="Pfam" id="PF05380">
    <property type="entry name" value="Peptidase_A17"/>
    <property type="match status" value="1"/>
</dbReference>